<evidence type="ECO:0000256" key="8">
    <source>
        <dbReference type="HAMAP-Rule" id="MF_00454"/>
    </source>
</evidence>
<dbReference type="EMBL" id="CP031311">
    <property type="protein sequence ID" value="QCC46662.1"/>
    <property type="molecule type" value="Genomic_DNA"/>
</dbReference>
<comment type="function">
    <text evidence="8">Fluoride-specific ion channel. Important for reducing fluoride concentration in the cell, thus reducing its toxicity.</text>
</comment>
<dbReference type="GeneID" id="39856954"/>
<dbReference type="OrthoDB" id="253428at2157"/>
<dbReference type="GO" id="GO:0140114">
    <property type="term" value="P:cellular detoxification of fluoride"/>
    <property type="evidence" value="ECO:0007669"/>
    <property type="project" value="UniProtKB-UniRule"/>
</dbReference>
<dbReference type="GO" id="GO:0062054">
    <property type="term" value="F:fluoride channel activity"/>
    <property type="evidence" value="ECO:0007669"/>
    <property type="project" value="UniProtKB-UniRule"/>
</dbReference>
<keyword evidence="5 8" id="KW-0472">Membrane</keyword>
<evidence type="ECO:0000256" key="7">
    <source>
        <dbReference type="ARBA" id="ARBA00035585"/>
    </source>
</evidence>
<proteinExistence type="inferred from homology"/>
<protein>
    <recommendedName>
        <fullName evidence="8">Fluoride-specific ion channel FluC</fullName>
    </recommendedName>
</protein>
<keyword evidence="4 8" id="KW-1133">Transmembrane helix</keyword>
<keyword evidence="3 8" id="KW-0812">Transmembrane</keyword>
<dbReference type="Pfam" id="PF02537">
    <property type="entry name" value="CRCB"/>
    <property type="match status" value="1"/>
</dbReference>
<evidence type="ECO:0000313" key="12">
    <source>
        <dbReference type="Proteomes" id="UP000296733"/>
    </source>
</evidence>
<feature type="transmembrane region" description="Helical" evidence="8">
    <location>
        <begin position="89"/>
        <end position="109"/>
    </location>
</feature>
<dbReference type="HAMAP" id="MF_00454">
    <property type="entry name" value="FluC"/>
    <property type="match status" value="1"/>
</dbReference>
<comment type="catalytic activity">
    <reaction evidence="7">
        <text>fluoride(in) = fluoride(out)</text>
        <dbReference type="Rhea" id="RHEA:76159"/>
        <dbReference type="ChEBI" id="CHEBI:17051"/>
    </reaction>
    <physiologicalReaction direction="left-to-right" evidence="7">
        <dbReference type="Rhea" id="RHEA:76160"/>
    </physiologicalReaction>
</comment>
<dbReference type="AlphaFoldDB" id="A0A1H5VP14"/>
<evidence type="ECO:0000256" key="3">
    <source>
        <dbReference type="ARBA" id="ARBA00022692"/>
    </source>
</evidence>
<comment type="similarity">
    <text evidence="6 8">Belongs to the fluoride channel Fluc/FEX (TC 1.A.43) family.</text>
</comment>
<dbReference type="KEGG" id="hlm:DV707_02660"/>
<reference evidence="10 11" key="1">
    <citation type="submission" date="2016-10" db="EMBL/GenBank/DDBJ databases">
        <authorList>
            <person name="de Groot N.N."/>
        </authorList>
    </citation>
    <scope>NUCLEOTIDE SEQUENCE [LARGE SCALE GENOMIC DNA]</scope>
    <source>
        <strain evidence="10 11">CGMCC 1.10331</strain>
    </source>
</reference>
<keyword evidence="2 8" id="KW-1003">Cell membrane</keyword>
<evidence type="ECO:0000256" key="2">
    <source>
        <dbReference type="ARBA" id="ARBA00022475"/>
    </source>
</evidence>
<evidence type="ECO:0000256" key="4">
    <source>
        <dbReference type="ARBA" id="ARBA00022989"/>
    </source>
</evidence>
<keyword evidence="11" id="KW-1185">Reference proteome</keyword>
<gene>
    <name evidence="8" type="primary">fluC</name>
    <name evidence="8" type="synonym">crcB</name>
    <name evidence="9" type="ORF">DV707_02660</name>
    <name evidence="10" type="ORF">SAMN04488133_1023</name>
</gene>
<feature type="transmembrane region" description="Helical" evidence="8">
    <location>
        <begin position="35"/>
        <end position="52"/>
    </location>
</feature>
<evidence type="ECO:0000313" key="9">
    <source>
        <dbReference type="EMBL" id="QCC46662.1"/>
    </source>
</evidence>
<dbReference type="InterPro" id="IPR003691">
    <property type="entry name" value="FluC"/>
</dbReference>
<name>A0A1H5VP14_9EURY</name>
<evidence type="ECO:0000256" key="6">
    <source>
        <dbReference type="ARBA" id="ARBA00035120"/>
    </source>
</evidence>
<comment type="caution">
    <text evidence="8">Lacks conserved residue(s) required for the propagation of feature annotation.</text>
</comment>
<keyword evidence="8" id="KW-0406">Ion transport</keyword>
<evidence type="ECO:0000313" key="11">
    <source>
        <dbReference type="Proteomes" id="UP000236740"/>
    </source>
</evidence>
<comment type="subcellular location">
    <subcellularLocation>
        <location evidence="1 8">Cell membrane</location>
        <topology evidence="1 8">Multi-pass membrane protein</topology>
    </subcellularLocation>
</comment>
<dbReference type="RefSeq" id="WP_103990739.1">
    <property type="nucleotide sequence ID" value="NZ_CP031311.1"/>
</dbReference>
<evidence type="ECO:0000256" key="1">
    <source>
        <dbReference type="ARBA" id="ARBA00004651"/>
    </source>
</evidence>
<evidence type="ECO:0000256" key="5">
    <source>
        <dbReference type="ARBA" id="ARBA00023136"/>
    </source>
</evidence>
<keyword evidence="8" id="KW-0813">Transport</keyword>
<dbReference type="Proteomes" id="UP000236740">
    <property type="component" value="Unassembled WGS sequence"/>
</dbReference>
<sequence length="113" mass="11417">MADRLVPVLVALGGFLGATSRYLLGTVVAGAGGTLLANVLGSLALALAVGLVRSTRLRFFLATGLLSSFTTYSTFAVETATLGPTLGAANVAANYALGFAATLLGLLVGRRWS</sequence>
<dbReference type="EMBL" id="FNVN01000001">
    <property type="protein sequence ID" value="SEF88960.1"/>
    <property type="molecule type" value="Genomic_DNA"/>
</dbReference>
<organism evidence="10 11">
    <name type="scientific">Halobellus limi</name>
    <dbReference type="NCBI Taxonomy" id="699433"/>
    <lineage>
        <taxon>Archaea</taxon>
        <taxon>Methanobacteriati</taxon>
        <taxon>Methanobacteriota</taxon>
        <taxon>Stenosarchaea group</taxon>
        <taxon>Halobacteria</taxon>
        <taxon>Halobacteriales</taxon>
        <taxon>Haloferacaceae</taxon>
        <taxon>Halobellus</taxon>
    </lineage>
</organism>
<keyword evidence="8" id="KW-0407">Ion channel</keyword>
<evidence type="ECO:0000313" key="10">
    <source>
        <dbReference type="EMBL" id="SEF88960.1"/>
    </source>
</evidence>
<dbReference type="GO" id="GO:0005886">
    <property type="term" value="C:plasma membrane"/>
    <property type="evidence" value="ECO:0007669"/>
    <property type="project" value="UniProtKB-SubCell"/>
</dbReference>
<dbReference type="Proteomes" id="UP000296733">
    <property type="component" value="Chromosome"/>
</dbReference>
<reference evidence="9 12" key="2">
    <citation type="journal article" date="2019" name="Nat. Commun.">
        <title>A new type of DNA phosphorothioation-based antiviral system in archaea.</title>
        <authorList>
            <person name="Xiong L."/>
            <person name="Liu S."/>
            <person name="Chen S."/>
            <person name="Xiao Y."/>
            <person name="Zhu B."/>
            <person name="Gao Y."/>
            <person name="Zhang Y."/>
            <person name="Chen B."/>
            <person name="Luo J."/>
            <person name="Deng Z."/>
            <person name="Chen X."/>
            <person name="Wang L."/>
            <person name="Chen S."/>
        </authorList>
    </citation>
    <scope>NUCLEOTIDE SEQUENCE [LARGE SCALE GENOMIC DNA]</scope>
    <source>
        <strain evidence="9 12">CGMCC 1.10331</strain>
    </source>
</reference>
<feature type="transmembrane region" description="Helical" evidence="8">
    <location>
        <begin position="59"/>
        <end position="77"/>
    </location>
</feature>
<accession>A0A1H5VP14</accession>